<name>A0A2S5DB98_9NEIS</name>
<organism evidence="2 3">
    <name type="scientific">Chromobacterium alticapitis</name>
    <dbReference type="NCBI Taxonomy" id="2073169"/>
    <lineage>
        <taxon>Bacteria</taxon>
        <taxon>Pseudomonadati</taxon>
        <taxon>Pseudomonadota</taxon>
        <taxon>Betaproteobacteria</taxon>
        <taxon>Neisseriales</taxon>
        <taxon>Chromobacteriaceae</taxon>
        <taxon>Chromobacterium</taxon>
    </lineage>
</organism>
<keyword evidence="1" id="KW-1133">Transmembrane helix</keyword>
<keyword evidence="1" id="KW-0472">Membrane</keyword>
<sequence length="66" mass="6933">PLGFIGEAHPQPERVRRVSALLLAAAAAAIAIALWLRHSPLLGGVAPVLAVLLIRGRLARQLALAR</sequence>
<keyword evidence="1" id="KW-0812">Transmembrane</keyword>
<evidence type="ECO:0000313" key="3">
    <source>
        <dbReference type="Proteomes" id="UP000237082"/>
    </source>
</evidence>
<keyword evidence="3" id="KW-1185">Reference proteome</keyword>
<feature type="transmembrane region" description="Helical" evidence="1">
    <location>
        <begin position="18"/>
        <end position="35"/>
    </location>
</feature>
<accession>A0A2S5DB98</accession>
<gene>
    <name evidence="2" type="ORF">C2I19_19360</name>
</gene>
<dbReference type="RefSeq" id="WP_199181280.1">
    <property type="nucleotide sequence ID" value="NZ_PQWB01000128.1"/>
</dbReference>
<feature type="transmembrane region" description="Helical" evidence="1">
    <location>
        <begin position="41"/>
        <end position="58"/>
    </location>
</feature>
<proteinExistence type="predicted"/>
<evidence type="ECO:0000256" key="1">
    <source>
        <dbReference type="SAM" id="Phobius"/>
    </source>
</evidence>
<evidence type="ECO:0000313" key="2">
    <source>
        <dbReference type="EMBL" id="POZ60343.1"/>
    </source>
</evidence>
<dbReference type="Proteomes" id="UP000237082">
    <property type="component" value="Unassembled WGS sequence"/>
</dbReference>
<comment type="caution">
    <text evidence="2">The sequence shown here is derived from an EMBL/GenBank/DDBJ whole genome shotgun (WGS) entry which is preliminary data.</text>
</comment>
<protein>
    <submittedName>
        <fullName evidence="2">Permease</fullName>
    </submittedName>
</protein>
<feature type="non-terminal residue" evidence="2">
    <location>
        <position position="1"/>
    </location>
</feature>
<reference evidence="3" key="1">
    <citation type="submission" date="2018-02" db="EMBL/GenBank/DDBJ databases">
        <authorList>
            <person name="O'Hara-Hanley K."/>
            <person name="Soby S."/>
        </authorList>
    </citation>
    <scope>NUCLEOTIDE SEQUENCE [LARGE SCALE GENOMIC DNA]</scope>
    <source>
        <strain evidence="3">MWU14-2602</strain>
    </source>
</reference>
<dbReference type="AlphaFoldDB" id="A0A2S5DB98"/>
<dbReference type="EMBL" id="PQWB01000128">
    <property type="protein sequence ID" value="POZ60343.1"/>
    <property type="molecule type" value="Genomic_DNA"/>
</dbReference>